<evidence type="ECO:0000256" key="6">
    <source>
        <dbReference type="ARBA" id="ARBA00023136"/>
    </source>
</evidence>
<dbReference type="InterPro" id="IPR051125">
    <property type="entry name" value="ABC-4/HrtB_transporter"/>
</dbReference>
<dbReference type="PANTHER" id="PTHR43738">
    <property type="entry name" value="ABC TRANSPORTER, MEMBRANE PROTEIN"/>
    <property type="match status" value="1"/>
</dbReference>
<evidence type="ECO:0000313" key="11">
    <source>
        <dbReference type="EMBL" id="MFB9377627.1"/>
    </source>
</evidence>
<evidence type="ECO:0000259" key="10">
    <source>
        <dbReference type="Pfam" id="PF12704"/>
    </source>
</evidence>
<feature type="transmembrane region" description="Helical" evidence="8">
    <location>
        <begin position="301"/>
        <end position="322"/>
    </location>
</feature>
<dbReference type="PANTHER" id="PTHR43738:SF1">
    <property type="entry name" value="HEMIN TRANSPORT SYSTEM PERMEASE PROTEIN HRTB-RELATED"/>
    <property type="match status" value="1"/>
</dbReference>
<dbReference type="InterPro" id="IPR025857">
    <property type="entry name" value="MacB_PCD"/>
</dbReference>
<dbReference type="Pfam" id="PF12704">
    <property type="entry name" value="MacB_PCD"/>
    <property type="match status" value="1"/>
</dbReference>
<keyword evidence="3" id="KW-1003">Cell membrane</keyword>
<feature type="domain" description="ABC3 transporter permease C-terminal" evidence="9">
    <location>
        <begin position="255"/>
        <end position="365"/>
    </location>
</feature>
<keyword evidence="4 8" id="KW-0812">Transmembrane</keyword>
<dbReference type="InterPro" id="IPR003838">
    <property type="entry name" value="ABC3_permease_C"/>
</dbReference>
<keyword evidence="2" id="KW-0813">Transport</keyword>
<keyword evidence="5 8" id="KW-1133">Transmembrane helix</keyword>
<evidence type="ECO:0000256" key="3">
    <source>
        <dbReference type="ARBA" id="ARBA00022475"/>
    </source>
</evidence>
<reference evidence="11 12" key="1">
    <citation type="submission" date="2024-09" db="EMBL/GenBank/DDBJ databases">
        <authorList>
            <person name="Sun Q."/>
            <person name="Mori K."/>
        </authorList>
    </citation>
    <scope>NUCLEOTIDE SEQUENCE [LARGE SCALE GENOMIC DNA]</scope>
    <source>
        <strain evidence="11 12">TISTR 1856</strain>
    </source>
</reference>
<comment type="similarity">
    <text evidence="7">Belongs to the ABC-4 integral membrane protein family.</text>
</comment>
<dbReference type="EMBL" id="JBHMDM010000005">
    <property type="protein sequence ID" value="MFB9377627.1"/>
    <property type="molecule type" value="Genomic_DNA"/>
</dbReference>
<evidence type="ECO:0000256" key="2">
    <source>
        <dbReference type="ARBA" id="ARBA00022448"/>
    </source>
</evidence>
<proteinExistence type="inferred from homology"/>
<dbReference type="RefSeq" id="WP_380138802.1">
    <property type="nucleotide sequence ID" value="NZ_JBHLUI010000010.1"/>
</dbReference>
<evidence type="ECO:0000256" key="1">
    <source>
        <dbReference type="ARBA" id="ARBA00004651"/>
    </source>
</evidence>
<comment type="subcellular location">
    <subcellularLocation>
        <location evidence="1">Cell membrane</location>
        <topology evidence="1">Multi-pass membrane protein</topology>
    </subcellularLocation>
</comment>
<sequence length="373" mass="37325">MFVAVRDLRQARGRFALMGSVIVLITLLIALLSGLTAGLGAQNTSAVDELPADRIAVTTPAAGEHPSFAASTVTAEQWGRWAAEPGVRRAEPLGITTTRALPAEGSGPTAAGTGVTLFGVRSGSTLLPPGTTVGPAEVVLSRAAADDLGLREGGTLRLAGTTVRVTGVGPDAWYSHTPVVWTDLDLWRAAAPPSTPSNGAGTQTATAVALDVAPGTDLADAEAATGTTSLSRSEARAAIGAFTSENGSLQLMRGFLFAISALVVGAFFTVWTVQRGADVAVLKALGASTAVLLRDALGQALVLLLAGTALGTGLALGVGALLTRSGAGVPFVLTATTVGLPALVLVVLGAAGSALAVRRITSVDPLTALGSIR</sequence>
<evidence type="ECO:0000256" key="7">
    <source>
        <dbReference type="ARBA" id="ARBA00038076"/>
    </source>
</evidence>
<evidence type="ECO:0000256" key="4">
    <source>
        <dbReference type="ARBA" id="ARBA00022692"/>
    </source>
</evidence>
<evidence type="ECO:0000256" key="5">
    <source>
        <dbReference type="ARBA" id="ARBA00022989"/>
    </source>
</evidence>
<accession>A0ABV5LU50</accession>
<keyword evidence="12" id="KW-1185">Reference proteome</keyword>
<dbReference type="Proteomes" id="UP001589748">
    <property type="component" value="Unassembled WGS sequence"/>
</dbReference>
<feature type="domain" description="MacB-like periplasmic core" evidence="10">
    <location>
        <begin position="22"/>
        <end position="224"/>
    </location>
</feature>
<protein>
    <submittedName>
        <fullName evidence="11">ABC transporter permease</fullName>
    </submittedName>
</protein>
<name>A0ABV5LU50_9ACTN</name>
<organism evidence="11 12">
    <name type="scientific">Kineococcus gynurae</name>
    <dbReference type="NCBI Taxonomy" id="452979"/>
    <lineage>
        <taxon>Bacteria</taxon>
        <taxon>Bacillati</taxon>
        <taxon>Actinomycetota</taxon>
        <taxon>Actinomycetes</taxon>
        <taxon>Kineosporiales</taxon>
        <taxon>Kineosporiaceae</taxon>
        <taxon>Kineococcus</taxon>
    </lineage>
</organism>
<feature type="transmembrane region" description="Helical" evidence="8">
    <location>
        <begin position="254"/>
        <end position="273"/>
    </location>
</feature>
<evidence type="ECO:0000313" key="12">
    <source>
        <dbReference type="Proteomes" id="UP001589748"/>
    </source>
</evidence>
<feature type="transmembrane region" description="Helical" evidence="8">
    <location>
        <begin position="328"/>
        <end position="351"/>
    </location>
</feature>
<evidence type="ECO:0000259" key="9">
    <source>
        <dbReference type="Pfam" id="PF02687"/>
    </source>
</evidence>
<comment type="caution">
    <text evidence="11">The sequence shown here is derived from an EMBL/GenBank/DDBJ whole genome shotgun (WGS) entry which is preliminary data.</text>
</comment>
<evidence type="ECO:0000256" key="8">
    <source>
        <dbReference type="SAM" id="Phobius"/>
    </source>
</evidence>
<keyword evidence="6 8" id="KW-0472">Membrane</keyword>
<gene>
    <name evidence="11" type="ORF">ACFFVI_11675</name>
</gene>
<dbReference type="Pfam" id="PF02687">
    <property type="entry name" value="FtsX"/>
    <property type="match status" value="1"/>
</dbReference>